<dbReference type="InterPro" id="IPR011611">
    <property type="entry name" value="PfkB_dom"/>
</dbReference>
<organism evidence="4 5">
    <name type="scientific">Sporosarcina quadrami</name>
    <dbReference type="NCBI Taxonomy" id="2762234"/>
    <lineage>
        <taxon>Bacteria</taxon>
        <taxon>Bacillati</taxon>
        <taxon>Bacillota</taxon>
        <taxon>Bacilli</taxon>
        <taxon>Bacillales</taxon>
        <taxon>Caryophanaceae</taxon>
        <taxon>Sporosarcina</taxon>
    </lineage>
</organism>
<gene>
    <name evidence="4" type="ORF">H9649_03450</name>
</gene>
<feature type="domain" description="Carbohydrate kinase PfkB" evidence="3">
    <location>
        <begin position="58"/>
        <end position="346"/>
    </location>
</feature>
<dbReference type="PROSITE" id="PS00584">
    <property type="entry name" value="PFKB_KINASES_2"/>
    <property type="match status" value="1"/>
</dbReference>
<comment type="caution">
    <text evidence="4">The sequence shown here is derived from an EMBL/GenBank/DDBJ whole genome shotgun (WGS) entry which is preliminary data.</text>
</comment>
<keyword evidence="5" id="KW-1185">Reference proteome</keyword>
<dbReference type="InterPro" id="IPR002173">
    <property type="entry name" value="Carboh/pur_kinase_PfkB_CS"/>
</dbReference>
<protein>
    <submittedName>
        <fullName evidence="4">Winged helix-turn-helix transcriptional regulator</fullName>
    </submittedName>
</protein>
<dbReference type="Gene3D" id="3.40.1190.20">
    <property type="match status" value="1"/>
</dbReference>
<evidence type="ECO:0000256" key="2">
    <source>
        <dbReference type="ARBA" id="ARBA00022777"/>
    </source>
</evidence>
<accession>A0ABR8U6J1</accession>
<dbReference type="SUPFAM" id="SSF53613">
    <property type="entry name" value="Ribokinase-like"/>
    <property type="match status" value="1"/>
</dbReference>
<dbReference type="SUPFAM" id="SSF46785">
    <property type="entry name" value="Winged helix' DNA-binding domain"/>
    <property type="match status" value="1"/>
</dbReference>
<dbReference type="Pfam" id="PF13412">
    <property type="entry name" value="HTH_24"/>
    <property type="match status" value="1"/>
</dbReference>
<dbReference type="InterPro" id="IPR036388">
    <property type="entry name" value="WH-like_DNA-bd_sf"/>
</dbReference>
<name>A0ABR8U6J1_9BACL</name>
<dbReference type="PANTHER" id="PTHR42909">
    <property type="entry name" value="ZGC:136858"/>
    <property type="match status" value="1"/>
</dbReference>
<dbReference type="Gene3D" id="1.10.10.10">
    <property type="entry name" value="Winged helix-like DNA-binding domain superfamily/Winged helix DNA-binding domain"/>
    <property type="match status" value="1"/>
</dbReference>
<evidence type="ECO:0000313" key="5">
    <source>
        <dbReference type="Proteomes" id="UP000626786"/>
    </source>
</evidence>
<reference evidence="4 5" key="1">
    <citation type="submission" date="2020-08" db="EMBL/GenBank/DDBJ databases">
        <title>A Genomic Blueprint of the Chicken Gut Microbiome.</title>
        <authorList>
            <person name="Gilroy R."/>
            <person name="Ravi A."/>
            <person name="Getino M."/>
            <person name="Pursley I."/>
            <person name="Horton D.L."/>
            <person name="Alikhan N.-F."/>
            <person name="Baker D."/>
            <person name="Gharbi K."/>
            <person name="Hall N."/>
            <person name="Watson M."/>
            <person name="Adriaenssens E.M."/>
            <person name="Foster-Nyarko E."/>
            <person name="Jarju S."/>
            <person name="Secka A."/>
            <person name="Antonio M."/>
            <person name="Oren A."/>
            <person name="Chaudhuri R."/>
            <person name="La Ragione R.M."/>
            <person name="Hildebrand F."/>
            <person name="Pallen M.J."/>
        </authorList>
    </citation>
    <scope>NUCLEOTIDE SEQUENCE [LARGE SCALE GENOMIC DNA]</scope>
    <source>
        <strain evidence="4 5">Sa2YVA2</strain>
    </source>
</reference>
<keyword evidence="1" id="KW-0808">Transferase</keyword>
<dbReference type="PROSITE" id="PS00583">
    <property type="entry name" value="PFKB_KINASES_1"/>
    <property type="match status" value="1"/>
</dbReference>
<dbReference type="CDD" id="cd01941">
    <property type="entry name" value="YeiC_kinase_like"/>
    <property type="match status" value="1"/>
</dbReference>
<dbReference type="Pfam" id="PF00294">
    <property type="entry name" value="PfkB"/>
    <property type="match status" value="1"/>
</dbReference>
<proteinExistence type="predicted"/>
<evidence type="ECO:0000259" key="3">
    <source>
        <dbReference type="Pfam" id="PF00294"/>
    </source>
</evidence>
<dbReference type="InterPro" id="IPR036390">
    <property type="entry name" value="WH_DNA-bd_sf"/>
</dbReference>
<dbReference type="EMBL" id="JACSQN010000002">
    <property type="protein sequence ID" value="MBD7983628.1"/>
    <property type="molecule type" value="Genomic_DNA"/>
</dbReference>
<keyword evidence="2" id="KW-0418">Kinase</keyword>
<sequence>MNEKEKVVLDLIRSNPYLTQQEMANELEIPRPTLANVISSLMKRGKIAGRAYILSDEKEVVCIGGANIDRKFHLKESTQLGTSNPANMTVSVGGVARNIAENLGRLSHNVRLLTVAGNDTDWEKIVQQSSAFMNVTDAGILFGQSTGSYSAVLDPNGELVIAMANMGVYDLLSTDYIEDKSRVLSNSSMLVIDLNCPKETVTAVKVVAQNNQIPLTIIPVSSPKMNRMPDDLEGVTWFICNRDEAEAYTGQVIENDDDWQEAVYKLLDFGAENVIVTRGAKGVMAASIGTAAVRFKAIEPMYIEDVTGAGDAFVAGVLHGYLQGADLEESILMGLHNAAKTLECSFTVRPDLTNDRLTIEMEDYK</sequence>
<dbReference type="Proteomes" id="UP000626786">
    <property type="component" value="Unassembled WGS sequence"/>
</dbReference>
<evidence type="ECO:0000256" key="1">
    <source>
        <dbReference type="ARBA" id="ARBA00022679"/>
    </source>
</evidence>
<dbReference type="InterPro" id="IPR029056">
    <property type="entry name" value="Ribokinase-like"/>
</dbReference>
<evidence type="ECO:0000313" key="4">
    <source>
        <dbReference type="EMBL" id="MBD7983628.1"/>
    </source>
</evidence>
<dbReference type="PANTHER" id="PTHR42909:SF4">
    <property type="entry name" value="CARBOHYDRATE KINASE, PFKB FAMILY"/>
    <property type="match status" value="1"/>
</dbReference>